<dbReference type="Gene3D" id="1.10.287.110">
    <property type="entry name" value="DnaJ domain"/>
    <property type="match status" value="1"/>
</dbReference>
<evidence type="ECO:0000259" key="2">
    <source>
        <dbReference type="PROSITE" id="PS50076"/>
    </source>
</evidence>
<dbReference type="OrthoDB" id="9782583at2"/>
<accession>A0A4R7BU87</accession>
<dbReference type="AlphaFoldDB" id="A0A4R7BU87"/>
<comment type="caution">
    <text evidence="3">The sequence shown here is derived from an EMBL/GenBank/DDBJ whole genome shotgun (WGS) entry which is preliminary data.</text>
</comment>
<name>A0A4R7BU87_9HYPH</name>
<dbReference type="RefSeq" id="WP_133773398.1">
    <property type="nucleotide sequence ID" value="NZ_SNZR01000015.1"/>
</dbReference>
<evidence type="ECO:0000256" key="1">
    <source>
        <dbReference type="SAM" id="Phobius"/>
    </source>
</evidence>
<proteinExistence type="predicted"/>
<dbReference type="InterPro" id="IPR001623">
    <property type="entry name" value="DnaJ_domain"/>
</dbReference>
<keyword evidence="1" id="KW-1133">Transmembrane helix</keyword>
<dbReference type="CDD" id="cd06257">
    <property type="entry name" value="DnaJ"/>
    <property type="match status" value="1"/>
</dbReference>
<dbReference type="CDD" id="cd07316">
    <property type="entry name" value="terB_like_DjlA"/>
    <property type="match status" value="1"/>
</dbReference>
<organism evidence="3 4">
    <name type="scientific">Enterovirga rhinocerotis</name>
    <dbReference type="NCBI Taxonomy" id="1339210"/>
    <lineage>
        <taxon>Bacteria</taxon>
        <taxon>Pseudomonadati</taxon>
        <taxon>Pseudomonadota</taxon>
        <taxon>Alphaproteobacteria</taxon>
        <taxon>Hyphomicrobiales</taxon>
        <taxon>Methylobacteriaceae</taxon>
        <taxon>Enterovirga</taxon>
    </lineage>
</organism>
<protein>
    <submittedName>
        <fullName evidence="3">DnaJ like chaperone protein</fullName>
    </submittedName>
</protein>
<reference evidence="3 4" key="1">
    <citation type="submission" date="2019-03" db="EMBL/GenBank/DDBJ databases">
        <title>Genomic Encyclopedia of Type Strains, Phase IV (KMG-IV): sequencing the most valuable type-strain genomes for metagenomic binning, comparative biology and taxonomic classification.</title>
        <authorList>
            <person name="Goeker M."/>
        </authorList>
    </citation>
    <scope>NUCLEOTIDE SEQUENCE [LARGE SCALE GENOMIC DNA]</scope>
    <source>
        <strain evidence="3 4">DSM 25903</strain>
    </source>
</reference>
<evidence type="ECO:0000313" key="4">
    <source>
        <dbReference type="Proteomes" id="UP000295122"/>
    </source>
</evidence>
<keyword evidence="4" id="KW-1185">Reference proteome</keyword>
<feature type="domain" description="J" evidence="2">
    <location>
        <begin position="173"/>
        <end position="237"/>
    </location>
</feature>
<dbReference type="InterPro" id="IPR036869">
    <property type="entry name" value="J_dom_sf"/>
</dbReference>
<dbReference type="SUPFAM" id="SSF46565">
    <property type="entry name" value="Chaperone J-domain"/>
    <property type="match status" value="1"/>
</dbReference>
<dbReference type="SUPFAM" id="SSF158682">
    <property type="entry name" value="TerB-like"/>
    <property type="match status" value="1"/>
</dbReference>
<keyword evidence="1" id="KW-0472">Membrane</keyword>
<dbReference type="SMART" id="SM00271">
    <property type="entry name" value="DnaJ"/>
    <property type="match status" value="1"/>
</dbReference>
<dbReference type="PROSITE" id="PS50076">
    <property type="entry name" value="DNAJ_2"/>
    <property type="match status" value="1"/>
</dbReference>
<keyword evidence="1" id="KW-0812">Transmembrane</keyword>
<dbReference type="Proteomes" id="UP000295122">
    <property type="component" value="Unassembled WGS sequence"/>
</dbReference>
<dbReference type="InterPro" id="IPR029024">
    <property type="entry name" value="TerB-like"/>
</dbReference>
<dbReference type="InterPro" id="IPR007791">
    <property type="entry name" value="DjlA_N"/>
</dbReference>
<dbReference type="Pfam" id="PF05099">
    <property type="entry name" value="TerB"/>
    <property type="match status" value="1"/>
</dbReference>
<sequence>MSVWGKLSGGGIGLTIGGPIGALIGAFAGHYLIDRDGALFGAPPRDLILTTGLIALLAKMARADGVVLRSEVDAFEAVVVVPPGEHENVQRLFRLAQETTAGYEVYARQLAHAFADEPALLDDIIEGLFLIARADGAIHEAELVYIGAVAAIFGRDQAWFDAIVERHVHRRDDPYLELGADRSWSDGALKAHHRDLVLRHHPDREIARGLPPEAIKIATDRLATINAAWDRIAKERRL</sequence>
<gene>
    <name evidence="3" type="ORF">EV668_4014</name>
</gene>
<dbReference type="Gene3D" id="1.10.3680.10">
    <property type="entry name" value="TerB-like"/>
    <property type="match status" value="1"/>
</dbReference>
<feature type="transmembrane region" description="Helical" evidence="1">
    <location>
        <begin position="12"/>
        <end position="33"/>
    </location>
</feature>
<evidence type="ECO:0000313" key="3">
    <source>
        <dbReference type="EMBL" id="TDR88145.1"/>
    </source>
</evidence>
<dbReference type="EMBL" id="SNZR01000015">
    <property type="protein sequence ID" value="TDR88145.1"/>
    <property type="molecule type" value="Genomic_DNA"/>
</dbReference>